<keyword evidence="3" id="KW-0863">Zinc-finger</keyword>
<dbReference type="EMBL" id="NEVH01016946">
    <property type="protein sequence ID" value="PNF24995.1"/>
    <property type="molecule type" value="Genomic_DNA"/>
</dbReference>
<evidence type="ECO:0000256" key="6">
    <source>
        <dbReference type="SAM" id="MobiDB-lite"/>
    </source>
</evidence>
<dbReference type="CDD" id="cd22086">
    <property type="entry name" value="F-box_EMI"/>
    <property type="match status" value="1"/>
</dbReference>
<feature type="region of interest" description="Disordered" evidence="6">
    <location>
        <begin position="16"/>
        <end position="42"/>
    </location>
</feature>
<reference evidence="8 9" key="1">
    <citation type="submission" date="2017-12" db="EMBL/GenBank/DDBJ databases">
        <title>Hemimetabolous genomes reveal molecular basis of termite eusociality.</title>
        <authorList>
            <person name="Harrison M.C."/>
            <person name="Jongepier E."/>
            <person name="Robertson H.M."/>
            <person name="Arning N."/>
            <person name="Bitard-Feildel T."/>
            <person name="Chao H."/>
            <person name="Childers C.P."/>
            <person name="Dinh H."/>
            <person name="Doddapaneni H."/>
            <person name="Dugan S."/>
            <person name="Gowin J."/>
            <person name="Greiner C."/>
            <person name="Han Y."/>
            <person name="Hu H."/>
            <person name="Hughes D.S.T."/>
            <person name="Huylmans A.-K."/>
            <person name="Kemena C."/>
            <person name="Kremer L.P.M."/>
            <person name="Lee S.L."/>
            <person name="Lopez-Ezquerra A."/>
            <person name="Mallet L."/>
            <person name="Monroy-Kuhn J.M."/>
            <person name="Moser A."/>
            <person name="Murali S.C."/>
            <person name="Muzny D.M."/>
            <person name="Otani S."/>
            <person name="Piulachs M.-D."/>
            <person name="Poelchau M."/>
            <person name="Qu J."/>
            <person name="Schaub F."/>
            <person name="Wada-Katsumata A."/>
            <person name="Worley K.C."/>
            <person name="Xie Q."/>
            <person name="Ylla G."/>
            <person name="Poulsen M."/>
            <person name="Gibbs R.A."/>
            <person name="Schal C."/>
            <person name="Richards S."/>
            <person name="Belles X."/>
            <person name="Korb J."/>
            <person name="Bornberg-Bauer E."/>
        </authorList>
    </citation>
    <scope>NUCLEOTIDE SEQUENCE [LARGE SCALE GENOMIC DNA]</scope>
    <source>
        <tissue evidence="8">Whole body</tissue>
    </source>
</reference>
<comment type="caution">
    <text evidence="8">The sequence shown here is derived from an EMBL/GenBank/DDBJ whole genome shotgun (WGS) entry which is preliminary data.</text>
</comment>
<evidence type="ECO:0000256" key="4">
    <source>
        <dbReference type="ARBA" id="ARBA00022786"/>
    </source>
</evidence>
<evidence type="ECO:0000256" key="5">
    <source>
        <dbReference type="ARBA" id="ARBA00022833"/>
    </source>
</evidence>
<dbReference type="InterPro" id="IPR036047">
    <property type="entry name" value="F-box-like_dom_sf"/>
</dbReference>
<name>A0A2J7Q8T5_9NEOP</name>
<evidence type="ECO:0000313" key="9">
    <source>
        <dbReference type="Proteomes" id="UP000235965"/>
    </source>
</evidence>
<dbReference type="GO" id="GO:0005634">
    <property type="term" value="C:nucleus"/>
    <property type="evidence" value="ECO:0007669"/>
    <property type="project" value="TreeGrafter"/>
</dbReference>
<keyword evidence="4" id="KW-0833">Ubl conjugation pathway</keyword>
<dbReference type="PANTHER" id="PTHR15493">
    <property type="entry name" value="F-BOX ONLY PROTEIN 5 AND 43"/>
    <property type="match status" value="1"/>
</dbReference>
<evidence type="ECO:0000256" key="2">
    <source>
        <dbReference type="ARBA" id="ARBA00022723"/>
    </source>
</evidence>
<dbReference type="CDD" id="cd20348">
    <property type="entry name" value="BRcat_RBR_EMI"/>
    <property type="match status" value="1"/>
</dbReference>
<keyword evidence="9" id="KW-1185">Reference proteome</keyword>
<dbReference type="AlphaFoldDB" id="A0A2J7Q8T5"/>
<sequence length="489" mass="55194">MEEYTPVHQVHIMGETPLHTDDSGYLTTTPSSAESLNSVPSSNRKLSHGCKYRCRNCAALTPGTLLSHTPSVCCHGALLSAHKKKKASLGRLKLLHRNVSLLSSTEGVKDSPSGYSELQSQSKSELLISNDFDDLSLVENSFDSEENGILDDSATLYEKMEVDGNESEWKADSHRDNMDNTDNMGQISVRKSETEYHATHMLVPHEGCRQDSETGSQEMVNLYHSQERDSSVEDHDLIINKHDNLTRRDLSRDLPTKCQKFEEATERHIQFPLKYSSQQLLCQIGREKVDFLYLLSEKSDHHIVVKDILSYLEPVDLTAVAVVSKTWNRVCKSDSASRRRIRKYLKKKRQNKENNILREHKSNLPAVLHSPKNVFKAIDNLAYEGSSQVVRSPSSPPTSPSKRRFLQFYKAAQKLESGKMLAPCPRCSLPSQIDVVSHVGQCTHKNCQYLFCSTCHRDIHIGSSCPFPQSRKRPSCIGSKASKKNLRRL</sequence>
<proteinExistence type="predicted"/>
<dbReference type="InterPro" id="IPR047147">
    <property type="entry name" value="FBX5_43"/>
</dbReference>
<comment type="pathway">
    <text evidence="1">Protein modification; protein ubiquitination.</text>
</comment>
<feature type="compositionally biased region" description="Polar residues" evidence="6">
    <location>
        <begin position="25"/>
        <end position="42"/>
    </location>
</feature>
<dbReference type="InterPro" id="IPR044064">
    <property type="entry name" value="ZF_ZBR"/>
</dbReference>
<protein>
    <recommendedName>
        <fullName evidence="7">ZBR-type domain-containing protein</fullName>
    </recommendedName>
</protein>
<dbReference type="OrthoDB" id="8192460at2759"/>
<dbReference type="Pfam" id="PF12937">
    <property type="entry name" value="F-box-like"/>
    <property type="match status" value="1"/>
</dbReference>
<dbReference type="STRING" id="105785.A0A2J7Q8T5"/>
<evidence type="ECO:0000313" key="8">
    <source>
        <dbReference type="EMBL" id="PNF24995.1"/>
    </source>
</evidence>
<feature type="region of interest" description="Disordered" evidence="6">
    <location>
        <begin position="467"/>
        <end position="489"/>
    </location>
</feature>
<dbReference type="GO" id="GO:0007088">
    <property type="term" value="P:regulation of mitotic nuclear division"/>
    <property type="evidence" value="ECO:0007669"/>
    <property type="project" value="InterPro"/>
</dbReference>
<evidence type="ECO:0000256" key="3">
    <source>
        <dbReference type="ARBA" id="ARBA00022771"/>
    </source>
</evidence>
<dbReference type="SUPFAM" id="SSF81383">
    <property type="entry name" value="F-box domain"/>
    <property type="match status" value="1"/>
</dbReference>
<dbReference type="Gene3D" id="2.20.25.20">
    <property type="match status" value="1"/>
</dbReference>
<dbReference type="InterPro" id="IPR001810">
    <property type="entry name" value="F-box_dom"/>
</dbReference>
<evidence type="ECO:0000259" key="7">
    <source>
        <dbReference type="PROSITE" id="PS51872"/>
    </source>
</evidence>
<dbReference type="GO" id="GO:0016567">
    <property type="term" value="P:protein ubiquitination"/>
    <property type="evidence" value="ECO:0007669"/>
    <property type="project" value="UniProtKB-UniPathway"/>
</dbReference>
<gene>
    <name evidence="8" type="ORF">B7P43_G07964</name>
</gene>
<dbReference type="PANTHER" id="PTHR15493:SF9">
    <property type="entry name" value="GH14043P"/>
    <property type="match status" value="1"/>
</dbReference>
<accession>A0A2J7Q8T5</accession>
<keyword evidence="2" id="KW-0479">Metal-binding</keyword>
<dbReference type="InParanoid" id="A0A2J7Q8T5"/>
<dbReference type="GO" id="GO:0045835">
    <property type="term" value="P:negative regulation of meiotic nuclear division"/>
    <property type="evidence" value="ECO:0007669"/>
    <property type="project" value="InterPro"/>
</dbReference>
<dbReference type="Gene3D" id="1.20.1280.50">
    <property type="match status" value="1"/>
</dbReference>
<organism evidence="8 9">
    <name type="scientific">Cryptotermes secundus</name>
    <dbReference type="NCBI Taxonomy" id="105785"/>
    <lineage>
        <taxon>Eukaryota</taxon>
        <taxon>Metazoa</taxon>
        <taxon>Ecdysozoa</taxon>
        <taxon>Arthropoda</taxon>
        <taxon>Hexapoda</taxon>
        <taxon>Insecta</taxon>
        <taxon>Pterygota</taxon>
        <taxon>Neoptera</taxon>
        <taxon>Polyneoptera</taxon>
        <taxon>Dictyoptera</taxon>
        <taxon>Blattodea</taxon>
        <taxon>Blattoidea</taxon>
        <taxon>Termitoidae</taxon>
        <taxon>Kalotermitidae</taxon>
        <taxon>Cryptotermitinae</taxon>
        <taxon>Cryptotermes</taxon>
    </lineage>
</organism>
<keyword evidence="5" id="KW-0862">Zinc</keyword>
<dbReference type="UniPathway" id="UPA00143"/>
<evidence type="ECO:0000256" key="1">
    <source>
        <dbReference type="ARBA" id="ARBA00004906"/>
    </source>
</evidence>
<feature type="domain" description="ZBR-type" evidence="7">
    <location>
        <begin position="420"/>
        <end position="468"/>
    </location>
</feature>
<dbReference type="Proteomes" id="UP000235965">
    <property type="component" value="Unassembled WGS sequence"/>
</dbReference>
<dbReference type="PROSITE" id="PS51872">
    <property type="entry name" value="ZF_ZBR"/>
    <property type="match status" value="1"/>
</dbReference>
<dbReference type="GO" id="GO:0008270">
    <property type="term" value="F:zinc ion binding"/>
    <property type="evidence" value="ECO:0007669"/>
    <property type="project" value="UniProtKB-KW"/>
</dbReference>